<feature type="transmembrane region" description="Helical" evidence="8">
    <location>
        <begin position="127"/>
        <end position="146"/>
    </location>
</feature>
<dbReference type="GO" id="GO:0005886">
    <property type="term" value="C:plasma membrane"/>
    <property type="evidence" value="ECO:0007669"/>
    <property type="project" value="UniProtKB-SubCell"/>
</dbReference>
<dbReference type="EMBL" id="CP021416">
    <property type="protein sequence ID" value="ARU48231.1"/>
    <property type="molecule type" value="Genomic_DNA"/>
</dbReference>
<feature type="transmembrane region" description="Helical" evidence="8">
    <location>
        <begin position="328"/>
        <end position="351"/>
    </location>
</feature>
<keyword evidence="5" id="KW-0560">Oxidoreductase</keyword>
<evidence type="ECO:0000313" key="10">
    <source>
        <dbReference type="EMBL" id="ARU48231.1"/>
    </source>
</evidence>
<evidence type="ECO:0000256" key="8">
    <source>
        <dbReference type="SAM" id="Phobius"/>
    </source>
</evidence>
<dbReference type="KEGG" id="suls:Sdiek1_1065"/>
<gene>
    <name evidence="10" type="ORF">Sdiek1_1065</name>
</gene>
<feature type="transmembrane region" description="Helical" evidence="8">
    <location>
        <begin position="265"/>
        <end position="284"/>
    </location>
</feature>
<comment type="subcellular location">
    <subcellularLocation>
        <location evidence="1">Cell membrane</location>
        <topology evidence="1">Multi-pass membrane protein</topology>
    </subcellularLocation>
    <subcellularLocation>
        <location evidence="7">Membrane</location>
        <topology evidence="7">Multi-pass membrane protein</topology>
    </subcellularLocation>
</comment>
<feature type="transmembrane region" description="Helical" evidence="8">
    <location>
        <begin position="633"/>
        <end position="652"/>
    </location>
</feature>
<evidence type="ECO:0000256" key="7">
    <source>
        <dbReference type="RuleBase" id="RU000320"/>
    </source>
</evidence>
<evidence type="ECO:0000256" key="5">
    <source>
        <dbReference type="ARBA" id="ARBA00023002"/>
    </source>
</evidence>
<evidence type="ECO:0000256" key="1">
    <source>
        <dbReference type="ARBA" id="ARBA00004651"/>
    </source>
</evidence>
<dbReference type="GO" id="GO:0008137">
    <property type="term" value="F:NADH dehydrogenase (ubiquinone) activity"/>
    <property type="evidence" value="ECO:0007669"/>
    <property type="project" value="InterPro"/>
</dbReference>
<feature type="transmembrane region" description="Helical" evidence="8">
    <location>
        <begin position="460"/>
        <end position="483"/>
    </location>
</feature>
<keyword evidence="4 8" id="KW-1133">Transmembrane helix</keyword>
<feature type="transmembrane region" description="Helical" evidence="8">
    <location>
        <begin position="28"/>
        <end position="45"/>
    </location>
</feature>
<dbReference type="InterPro" id="IPR001750">
    <property type="entry name" value="ND/Mrp_TM"/>
</dbReference>
<keyword evidence="11" id="KW-1185">Reference proteome</keyword>
<dbReference type="GO" id="GO:0016491">
    <property type="term" value="F:oxidoreductase activity"/>
    <property type="evidence" value="ECO:0007669"/>
    <property type="project" value="UniProtKB-KW"/>
</dbReference>
<feature type="domain" description="NADH:quinone oxidoreductase/Mrp antiporter transmembrane" evidence="9">
    <location>
        <begin position="123"/>
        <end position="407"/>
    </location>
</feature>
<evidence type="ECO:0000256" key="6">
    <source>
        <dbReference type="ARBA" id="ARBA00023136"/>
    </source>
</evidence>
<dbReference type="RefSeq" id="WP_087438221.1">
    <property type="nucleotide sequence ID" value="NZ_CP021416.1"/>
</dbReference>
<evidence type="ECO:0000313" key="11">
    <source>
        <dbReference type="Proteomes" id="UP000196005"/>
    </source>
</evidence>
<feature type="transmembrane region" description="Helical" evidence="8">
    <location>
        <begin position="515"/>
        <end position="537"/>
    </location>
</feature>
<proteinExistence type="predicted"/>
<dbReference type="PANTHER" id="PTHR42682:SF3">
    <property type="entry name" value="FORMATE HYDROGENLYASE SUBUNIT 3-RELATED"/>
    <property type="match status" value="1"/>
</dbReference>
<keyword evidence="3 7" id="KW-0812">Transmembrane</keyword>
<dbReference type="Proteomes" id="UP000196005">
    <property type="component" value="Chromosome"/>
</dbReference>
<feature type="transmembrane region" description="Helical" evidence="8">
    <location>
        <begin position="411"/>
        <end position="439"/>
    </location>
</feature>
<dbReference type="PRINTS" id="PR01437">
    <property type="entry name" value="NUOXDRDTASE4"/>
</dbReference>
<evidence type="ECO:0000256" key="3">
    <source>
        <dbReference type="ARBA" id="ARBA00022692"/>
    </source>
</evidence>
<keyword evidence="6 8" id="KW-0472">Membrane</keyword>
<feature type="transmembrane region" description="Helical" evidence="8">
    <location>
        <begin position="158"/>
        <end position="177"/>
    </location>
</feature>
<keyword evidence="2" id="KW-1003">Cell membrane</keyword>
<organism evidence="10 11">
    <name type="scientific">Sulfurospirillum diekertiae</name>
    <dbReference type="NCBI Taxonomy" id="1854492"/>
    <lineage>
        <taxon>Bacteria</taxon>
        <taxon>Pseudomonadati</taxon>
        <taxon>Campylobacterota</taxon>
        <taxon>Epsilonproteobacteria</taxon>
        <taxon>Campylobacterales</taxon>
        <taxon>Sulfurospirillaceae</taxon>
        <taxon>Sulfurospirillum</taxon>
    </lineage>
</organism>
<dbReference type="PANTHER" id="PTHR42682">
    <property type="entry name" value="HYDROGENASE-4 COMPONENT F"/>
    <property type="match status" value="1"/>
</dbReference>
<dbReference type="GO" id="GO:0042773">
    <property type="term" value="P:ATP synthesis coupled electron transport"/>
    <property type="evidence" value="ECO:0007669"/>
    <property type="project" value="InterPro"/>
</dbReference>
<feature type="transmembrane region" description="Helical" evidence="8">
    <location>
        <begin position="6"/>
        <end position="21"/>
    </location>
</feature>
<dbReference type="AlphaFoldDB" id="A0A1Y0HJF9"/>
<accession>A0A1Y0HJF9</accession>
<protein>
    <submittedName>
        <fullName evidence="10">Hydrogenase-4 component B</fullName>
    </submittedName>
</protein>
<feature type="transmembrane region" description="Helical" evidence="8">
    <location>
        <begin position="371"/>
        <end position="391"/>
    </location>
</feature>
<evidence type="ECO:0000259" key="9">
    <source>
        <dbReference type="Pfam" id="PF00361"/>
    </source>
</evidence>
<reference evidence="11" key="1">
    <citation type="submission" date="2017-05" db="EMBL/GenBank/DDBJ databases">
        <title>Dechlorination kinetics govern the competition between two new strains of the genus Sulfurospirillum.</title>
        <authorList>
            <person name="Buttet G.F."/>
            <person name="Murray A.M."/>
            <person name="Goris T."/>
            <person name="Burion M."/>
            <person name="Lin B."/>
            <person name="Rolle M."/>
            <person name="Maillard J."/>
        </authorList>
    </citation>
    <scope>NUCLEOTIDE SEQUENCE [LARGE SCALE GENOMIC DNA]</scope>
    <source>
        <strain evidence="11">SL2-1</strain>
    </source>
</reference>
<feature type="transmembrane region" description="Helical" evidence="8">
    <location>
        <begin position="197"/>
        <end position="223"/>
    </location>
</feature>
<evidence type="ECO:0000256" key="4">
    <source>
        <dbReference type="ARBA" id="ARBA00022989"/>
    </source>
</evidence>
<feature type="transmembrane region" description="Helical" evidence="8">
    <location>
        <begin position="71"/>
        <end position="91"/>
    </location>
</feature>
<evidence type="ECO:0000256" key="2">
    <source>
        <dbReference type="ARBA" id="ARBA00022475"/>
    </source>
</evidence>
<feature type="transmembrane region" description="Helical" evidence="8">
    <location>
        <begin position="296"/>
        <end position="316"/>
    </location>
</feature>
<name>A0A1Y0HJF9_9BACT</name>
<sequence length="653" mass="71044">MTDVYLLYVLGSVVSLLLYKFNALASKIGFGISTIASGYGAYYFFMHIGEKAQFTTNIALLYNPTFSIDPVGNFFFFVITLIAFASSMYAIQYSQGYANKGSLGVMASLFNLFVLSMLMVVSASDVFWFMICWELMTIISAFLICFNDSKSSMKAIMVYLGIAHLGGMCILSAFLLLAHQSGSLEFSSFASIKMSPWLASITFLLAFIGFGSKAGMFPFHVWLPKAHPAAPTNVSALMSGVMIKVALFGIIKFCLWLPVMPWWGLLIIIIGALSSLLGVLYALIQHDYKALLAYHSVENIGIILLGLGTGVYGIAINSPTLATVGFLAGLYHTVNHAIFKGLLFLGAGSVLHATHTREIEALGGLAKKMPYTAFAMFIGVMGIAALPPLNGFVSEWFTYQGMMQGALGEGILPRFIFTFSVVALALTGVLVVIHLKLYAVIFAGTPRHKDIFDQAKEAPISMVLGMMFLVLGCFAFGIGANIVTDNIMTVVTSFSGVYQAAPAGGYIASPIGSTISLPLIAMIISGAMSLPFLIIVIMKANRTKPRETDPWACGFKYSNRMQITAGPFTGDLRRLMEWLFQSKPTVEDQGYFKPVIYTDHPKDIWWNIFYQPVINAVTYAVEKIAVMQNGSTGAYAAYILGGLCLFLAISHLI</sequence>
<dbReference type="InterPro" id="IPR052175">
    <property type="entry name" value="ComplexI-like_HydComp"/>
</dbReference>
<feature type="transmembrane region" description="Helical" evidence="8">
    <location>
        <begin position="103"/>
        <end position="121"/>
    </location>
</feature>
<dbReference type="InterPro" id="IPR003918">
    <property type="entry name" value="NADH_UbQ_OxRdtase"/>
</dbReference>
<feature type="transmembrane region" description="Helical" evidence="8">
    <location>
        <begin position="235"/>
        <end position="259"/>
    </location>
</feature>
<dbReference type="Pfam" id="PF00361">
    <property type="entry name" value="Proton_antipo_M"/>
    <property type="match status" value="1"/>
</dbReference>